<protein>
    <submittedName>
        <fullName evidence="2">Uncharacterized protein</fullName>
    </submittedName>
</protein>
<evidence type="ECO:0000313" key="3">
    <source>
        <dbReference type="Proteomes" id="UP000779809"/>
    </source>
</evidence>
<proteinExistence type="predicted"/>
<accession>A0A932A7N6</accession>
<evidence type="ECO:0000256" key="1">
    <source>
        <dbReference type="SAM" id="SignalP"/>
    </source>
</evidence>
<keyword evidence="1" id="KW-0732">Signal</keyword>
<feature type="signal peptide" evidence="1">
    <location>
        <begin position="1"/>
        <end position="27"/>
    </location>
</feature>
<reference evidence="2" key="1">
    <citation type="submission" date="2020-07" db="EMBL/GenBank/DDBJ databases">
        <title>Huge and variable diversity of episymbiotic CPR bacteria and DPANN archaea in groundwater ecosystems.</title>
        <authorList>
            <person name="He C.Y."/>
            <person name="Keren R."/>
            <person name="Whittaker M."/>
            <person name="Farag I.F."/>
            <person name="Doudna J."/>
            <person name="Cate J.H.D."/>
            <person name="Banfield J.F."/>
        </authorList>
    </citation>
    <scope>NUCLEOTIDE SEQUENCE</scope>
    <source>
        <strain evidence="2">NC_groundwater_580_Pr5_B-0.1um_64_19</strain>
    </source>
</reference>
<sequence>MLRRSSLLLRKSSLVLVALWLSVAPLAAQRPQTVDKSAKIDFTGTWVDDSGREWEFTQDQNYLTMKAPSGASFEGQVNGRTFNAFHELVFAETRKDLPPPIRQMIAGERVTLDGTLSYDGESIDATYGDKDPEWERDKDTGKYRITKMNEGQRGMRFKRPEDIHIGRIRVDYEAGQQRVRQIKSQINDLDSSIKSLDPLIQEARQRYEAAKGPYERAKQIEADIRARIAKARPDPNLQLQIDYLDQLKFSQDLQDAGANGSNQAYVDALNQRNALLKQLKAKGIKVPLSYQKTGAQIQAMIDALEKKQGISKDEVAKLEDQAILAHGELEKAGWEREFAINSLNRLNDKRYPLATEKERLEKSIADARRDGDPQLTTVEVVGSKGKVYNAEWWDPQDALADLNKSLAELDQGISGARQSEEMLHAAFEDAKREEAAAGDRVISGIWKSAWAQWGVEAVDFVGDIIKNSKEEGFVIGGTHAVLKKVFDMGKDVIWAGGDFKEVGGYEFMDGDQIRAEMLQGKMRDEWPDPLDEFTEADKASVKELINTHATKSIIKWGPKVKTIVAYCVLRSRGAEKIAKIGAKQAVTGGLRGLFKEVGLPRTYGDMALDAFKDYAKSKLKAGARETFEGTAWREYFNAEFYRMALHHQWGGAVVRLRALQKLRAKLQLMHDEIIRDYQQNDLNNYKGQEDSPLKQKKDYTAHLKWKGATPTRLEVHFGPAPARGDAASQSFNTAKMKGTYDLYVKVLEY</sequence>
<organism evidence="2 3">
    <name type="scientific">Candidatus Korobacter versatilis</name>
    <dbReference type="NCBI Taxonomy" id="658062"/>
    <lineage>
        <taxon>Bacteria</taxon>
        <taxon>Pseudomonadati</taxon>
        <taxon>Acidobacteriota</taxon>
        <taxon>Terriglobia</taxon>
        <taxon>Terriglobales</taxon>
        <taxon>Candidatus Korobacteraceae</taxon>
        <taxon>Candidatus Korobacter</taxon>
    </lineage>
</organism>
<dbReference type="AlphaFoldDB" id="A0A932A7N6"/>
<evidence type="ECO:0000313" key="2">
    <source>
        <dbReference type="EMBL" id="MBI2677962.1"/>
    </source>
</evidence>
<feature type="chain" id="PRO_5037182163" evidence="1">
    <location>
        <begin position="28"/>
        <end position="749"/>
    </location>
</feature>
<dbReference type="EMBL" id="JACPNR010000005">
    <property type="protein sequence ID" value="MBI2677962.1"/>
    <property type="molecule type" value="Genomic_DNA"/>
</dbReference>
<gene>
    <name evidence="2" type="ORF">HYX28_04195</name>
</gene>
<dbReference type="Proteomes" id="UP000779809">
    <property type="component" value="Unassembled WGS sequence"/>
</dbReference>
<name>A0A932A7N6_9BACT</name>
<comment type="caution">
    <text evidence="2">The sequence shown here is derived from an EMBL/GenBank/DDBJ whole genome shotgun (WGS) entry which is preliminary data.</text>
</comment>